<dbReference type="EMBL" id="BPLQ01006188">
    <property type="protein sequence ID" value="GIY20575.1"/>
    <property type="molecule type" value="Genomic_DNA"/>
</dbReference>
<keyword evidence="2" id="KW-1185">Reference proteome</keyword>
<dbReference type="Proteomes" id="UP001054837">
    <property type="component" value="Unassembled WGS sequence"/>
</dbReference>
<sequence>HQALSPKVFATTPLSRVPHMRFSTKHTRYTAEIWKPHSQKWPPSCQALSLKIFATITLCMVPHMRLSTKHTASKFGNLTPKNGLQLSVSVY</sequence>
<evidence type="ECO:0000313" key="2">
    <source>
        <dbReference type="Proteomes" id="UP001054837"/>
    </source>
</evidence>
<name>A0AAV4RGH1_9ARAC</name>
<comment type="caution">
    <text evidence="1">The sequence shown here is derived from an EMBL/GenBank/DDBJ whole genome shotgun (WGS) entry which is preliminary data.</text>
</comment>
<dbReference type="AlphaFoldDB" id="A0AAV4RGH1"/>
<evidence type="ECO:0000313" key="1">
    <source>
        <dbReference type="EMBL" id="GIY20575.1"/>
    </source>
</evidence>
<proteinExistence type="predicted"/>
<feature type="non-terminal residue" evidence="1">
    <location>
        <position position="1"/>
    </location>
</feature>
<organism evidence="1 2">
    <name type="scientific">Caerostris darwini</name>
    <dbReference type="NCBI Taxonomy" id="1538125"/>
    <lineage>
        <taxon>Eukaryota</taxon>
        <taxon>Metazoa</taxon>
        <taxon>Ecdysozoa</taxon>
        <taxon>Arthropoda</taxon>
        <taxon>Chelicerata</taxon>
        <taxon>Arachnida</taxon>
        <taxon>Araneae</taxon>
        <taxon>Araneomorphae</taxon>
        <taxon>Entelegynae</taxon>
        <taxon>Araneoidea</taxon>
        <taxon>Araneidae</taxon>
        <taxon>Caerostris</taxon>
    </lineage>
</organism>
<gene>
    <name evidence="1" type="ORF">CDAR_559861</name>
</gene>
<accession>A0AAV4RGH1</accession>
<protein>
    <submittedName>
        <fullName evidence="1">Uncharacterized protein</fullName>
    </submittedName>
</protein>
<reference evidence="1 2" key="1">
    <citation type="submission" date="2021-06" db="EMBL/GenBank/DDBJ databases">
        <title>Caerostris darwini draft genome.</title>
        <authorList>
            <person name="Kono N."/>
            <person name="Arakawa K."/>
        </authorList>
    </citation>
    <scope>NUCLEOTIDE SEQUENCE [LARGE SCALE GENOMIC DNA]</scope>
</reference>